<feature type="transmembrane region" description="Helical" evidence="12">
    <location>
        <begin position="382"/>
        <end position="403"/>
    </location>
</feature>
<evidence type="ECO:0000256" key="2">
    <source>
        <dbReference type="ARBA" id="ARBA00009726"/>
    </source>
</evidence>
<feature type="transmembrane region" description="Helical" evidence="12">
    <location>
        <begin position="100"/>
        <end position="120"/>
    </location>
</feature>
<dbReference type="GO" id="GO:0016887">
    <property type="term" value="F:ATP hydrolysis activity"/>
    <property type="evidence" value="ECO:0007669"/>
    <property type="project" value="InterPro"/>
</dbReference>
<dbReference type="InterPro" id="IPR044746">
    <property type="entry name" value="ABCC_6TM_D1"/>
</dbReference>
<feature type="transmembrane region" description="Helical" evidence="12">
    <location>
        <begin position="409"/>
        <end position="429"/>
    </location>
</feature>
<feature type="transmembrane region" description="Helical" evidence="12">
    <location>
        <begin position="884"/>
        <end position="906"/>
    </location>
</feature>
<dbReference type="PROSITE" id="PS50929">
    <property type="entry name" value="ABC_TM1F"/>
    <property type="match status" value="2"/>
</dbReference>
<feature type="transmembrane region" description="Helical" evidence="12">
    <location>
        <begin position="33"/>
        <end position="53"/>
    </location>
</feature>
<evidence type="ECO:0000313" key="15">
    <source>
        <dbReference type="EMBL" id="CEJ90923.1"/>
    </source>
</evidence>
<evidence type="ECO:0000259" key="14">
    <source>
        <dbReference type="PROSITE" id="PS50929"/>
    </source>
</evidence>
<keyword evidence="3" id="KW-0813">Transport</keyword>
<feature type="compositionally biased region" description="Polar residues" evidence="11">
    <location>
        <begin position="587"/>
        <end position="596"/>
    </location>
</feature>
<evidence type="ECO:0000256" key="8">
    <source>
        <dbReference type="ARBA" id="ARBA00022989"/>
    </source>
</evidence>
<dbReference type="InterPro" id="IPR044726">
    <property type="entry name" value="ABCC_6TM_D2"/>
</dbReference>
<dbReference type="InterPro" id="IPR003593">
    <property type="entry name" value="AAA+_ATPase"/>
</dbReference>
<protein>
    <recommendedName>
        <fullName evidence="17">ABC transporter</fullName>
    </recommendedName>
</protein>
<dbReference type="InterPro" id="IPR036640">
    <property type="entry name" value="ABC1_TM_sf"/>
</dbReference>
<evidence type="ECO:0000256" key="11">
    <source>
        <dbReference type="SAM" id="MobiDB-lite"/>
    </source>
</evidence>
<dbReference type="PROSITE" id="PS50893">
    <property type="entry name" value="ABC_TRANSPORTER_2"/>
    <property type="match status" value="2"/>
</dbReference>
<feature type="domain" description="ABC transporter" evidence="13">
    <location>
        <begin position="1213"/>
        <end position="1460"/>
    </location>
</feature>
<gene>
    <name evidence="15" type="ORF">VHEMI06674</name>
</gene>
<proteinExistence type="inferred from homology"/>
<keyword evidence="10" id="KW-0325">Glycoprotein</keyword>
<feature type="domain" description="ABC transmembrane type-1" evidence="14">
    <location>
        <begin position="281"/>
        <end position="548"/>
    </location>
</feature>
<dbReference type="STRING" id="1531966.A0A0A1TK01"/>
<evidence type="ECO:0000256" key="12">
    <source>
        <dbReference type="SAM" id="Phobius"/>
    </source>
</evidence>
<comment type="subcellular location">
    <subcellularLocation>
        <location evidence="1">Cell membrane</location>
        <topology evidence="1">Multi-pass membrane protein</topology>
    </subcellularLocation>
</comment>
<evidence type="ECO:0000256" key="7">
    <source>
        <dbReference type="ARBA" id="ARBA00022840"/>
    </source>
</evidence>
<evidence type="ECO:0008006" key="17">
    <source>
        <dbReference type="Google" id="ProtNLM"/>
    </source>
</evidence>
<keyword evidence="8 12" id="KW-1133">Transmembrane helix</keyword>
<name>A0A0A1TK01_9HYPO</name>
<feature type="transmembrane region" description="Helical" evidence="12">
    <location>
        <begin position="1140"/>
        <end position="1164"/>
    </location>
</feature>
<evidence type="ECO:0000256" key="10">
    <source>
        <dbReference type="ARBA" id="ARBA00023180"/>
    </source>
</evidence>
<dbReference type="OrthoDB" id="6500128at2759"/>
<feature type="region of interest" description="Disordered" evidence="11">
    <location>
        <begin position="571"/>
        <end position="596"/>
    </location>
</feature>
<dbReference type="PANTHER" id="PTHR24223:SF345">
    <property type="entry name" value="ABC MULTIDRUG TRANSPORTER (EUROFUNG)"/>
    <property type="match status" value="1"/>
</dbReference>
<dbReference type="EMBL" id="CDHN01000003">
    <property type="protein sequence ID" value="CEJ90923.1"/>
    <property type="molecule type" value="Genomic_DNA"/>
</dbReference>
<dbReference type="GO" id="GO:0005524">
    <property type="term" value="F:ATP binding"/>
    <property type="evidence" value="ECO:0007669"/>
    <property type="project" value="UniProtKB-KW"/>
</dbReference>
<dbReference type="SMART" id="SM00382">
    <property type="entry name" value="AAA"/>
    <property type="match status" value="2"/>
</dbReference>
<dbReference type="CDD" id="cd18579">
    <property type="entry name" value="ABC_6TM_ABCC_D1"/>
    <property type="match status" value="1"/>
</dbReference>
<dbReference type="Pfam" id="PF00005">
    <property type="entry name" value="ABC_tran"/>
    <property type="match status" value="2"/>
</dbReference>
<dbReference type="InterPro" id="IPR056227">
    <property type="entry name" value="TMD0_ABC"/>
</dbReference>
<feature type="transmembrane region" description="Helical" evidence="12">
    <location>
        <begin position="1032"/>
        <end position="1049"/>
    </location>
</feature>
<dbReference type="HOGENOM" id="CLU_000604_27_5_1"/>
<feature type="transmembrane region" description="Helical" evidence="12">
    <location>
        <begin position="273"/>
        <end position="294"/>
    </location>
</feature>
<keyword evidence="7" id="KW-0067">ATP-binding</keyword>
<feature type="domain" description="ABC transmembrane type-1" evidence="14">
    <location>
        <begin position="893"/>
        <end position="1169"/>
    </location>
</feature>
<sequence length="1464" mass="160892">MNTSTMQVPSQHRRSMFDHNNALFDFNPQFEQVFLSILPSAIFIVLAAWSTWAQFRKPTVLHAPVSKYMKFAPLVLHAGLELVLLVLSSTGFTVETTSTLVASSALKFVASLLMISVSLIDHSKSVRPSLLLPGYLALLVLFDAVQTRTSFLTDQQDNAIAYSGVFTASLGLKLVILFLESQSKSGFFSWDVKEHSPEETSSIFSLGVFFWLNNLFLTGYKKILAIKDLYPLDSALESRRMQQKLELKLDYNRLNGDKFGLVKALVRTFKANLLMPVIPRLALLGFTFCQPLFVEELLKHLAQKHIDDNTGYGFIGASVLIYAGISLSTSLCWYLHRRTLTMIRGALVVEIYKKTLTIKGDNSNESSAVTLMSSDMERINNGLLSLHDFWACIIQVAISSWMLYRLLGLVFLASIGMCIACFAGLMILMRYTGGSQRTWMAKVQSRVGLTATVISNMKNLKMSGLSSTIYDHVQRFRVDELAAGINFRTISILAALLGFTPMFIGPPLTFALAERDLDASKIFTSLSLMLLLAMPLSQIFQFTPQLMSAVACLGRIQAYLEREDRLDYRQVASAPDSADNKSEKTSGDLSDSQPRESNVLTIRDGAFGWEAGKMVLQNINMQVPNASLTIVVGPVGSGKSTLCRSLLGEVSYNEGTVMLAKPTSHVGFCDQTAFLFNGTIRENIIGFSAFDSERYASVIHATALSFDLTTLPDGDKTNIGSDGITLSGGQKQRVSLARALYLDADLLVLDDVFSGLDADTEEQVFSRTFGEDGLLRQRGTSVVLCTHSFKHLVFADQIIALGDGTIAEQGQFSELIEKGGYVSGLGLKLKDRSPSPGQSEDGSHDSNMLFAPHTREVDLPDSQENEAKRQVGDMTIYKRYFKSMGALTASSCLIFAALWGFFVNFPTIWLKYWTEDNASRSPSHSFAYYAGIYALLQICALVSLLLLAIAIFIVAIKRTGSSIHSNALKTVIHAPLSFFTSTDTGAVTNLFSQDLNLIDTELPNSFLNTISAVFEVLGQAAVMLTASPYLGITYPFLAAFLYLVQMFYLRTSRQLRLLDLEAKSPLYSHFLDSIKGIATLRAFGFLSDEMDKSIGLLNLSQRPAYLLMMTQQWLNLVLDLLVMVLVGILTTLAVRVHSDAAFTGASLVTLMSFGQTLGGIVIFYTRLETSIGAIARLKSFSETVQPEDQPHEDNVPPTQWPQQGVITFKGASASYEQVENEKQAKLALNNIDLTIASGEKIAICGRTGSGKSSLIALILKLLDPLQSSREATTIDGLPLDRIERSALRQRILAVPQEAVFIPGVSFQTNLDPFGVATASECETVLKAIGLWDFVTERGGLSSDMTPSTLSAGQKQLISLGRVMLRRKVRSREMAAESLTEGGILLLDEVSSSVDRHTETLMQEIIRTDFKGYTVVSVSHRLDMIMDFDRVVVMDKGSIVEVGNPLALAAQDDSRFGDLVRAASS</sequence>
<dbReference type="FunFam" id="3.40.50.300:FF:001854">
    <property type="entry name" value="ABC multidrug transporter (Eurofung)"/>
    <property type="match status" value="1"/>
</dbReference>
<dbReference type="SUPFAM" id="SSF90123">
    <property type="entry name" value="ABC transporter transmembrane region"/>
    <property type="match status" value="2"/>
</dbReference>
<dbReference type="InterPro" id="IPR011527">
    <property type="entry name" value="ABC1_TM_dom"/>
</dbReference>
<comment type="similarity">
    <text evidence="2">Belongs to the ABC transporter superfamily. ABCC family. Conjugate transporter (TC 3.A.1.208) subfamily.</text>
</comment>
<evidence type="ECO:0000256" key="3">
    <source>
        <dbReference type="ARBA" id="ARBA00022448"/>
    </source>
</evidence>
<keyword evidence="6" id="KW-0547">Nucleotide-binding</keyword>
<feature type="domain" description="ABC transporter" evidence="13">
    <location>
        <begin position="600"/>
        <end position="828"/>
    </location>
</feature>
<feature type="transmembrane region" description="Helical" evidence="12">
    <location>
        <begin position="926"/>
        <end position="956"/>
    </location>
</feature>
<reference evidence="15 16" key="1">
    <citation type="journal article" date="2015" name="Genome Announc.">
        <title>Draft Genome Sequence and Gene Annotation of the Entomopathogenic Fungus Verticillium hemipterigenum.</title>
        <authorList>
            <person name="Horn F."/>
            <person name="Habel A."/>
            <person name="Scharf D.H."/>
            <person name="Dworschak J."/>
            <person name="Brakhage A.A."/>
            <person name="Guthke R."/>
            <person name="Hertweck C."/>
            <person name="Linde J."/>
        </authorList>
    </citation>
    <scope>NUCLEOTIDE SEQUENCE [LARGE SCALE GENOMIC DNA]</scope>
</reference>
<dbReference type="InterPro" id="IPR017871">
    <property type="entry name" value="ABC_transporter-like_CS"/>
</dbReference>
<dbReference type="Gene3D" id="1.20.1560.10">
    <property type="entry name" value="ABC transporter type 1, transmembrane domain"/>
    <property type="match status" value="2"/>
</dbReference>
<dbReference type="PANTHER" id="PTHR24223">
    <property type="entry name" value="ATP-BINDING CASSETTE SUB-FAMILY C"/>
    <property type="match status" value="1"/>
</dbReference>
<dbReference type="InterPro" id="IPR050173">
    <property type="entry name" value="ABC_transporter_C-like"/>
</dbReference>
<feature type="transmembrane region" description="Helical" evidence="12">
    <location>
        <begin position="74"/>
        <end position="94"/>
    </location>
</feature>
<dbReference type="InterPro" id="IPR027417">
    <property type="entry name" value="P-loop_NTPase"/>
</dbReference>
<dbReference type="GO" id="GO:0140359">
    <property type="term" value="F:ABC-type transporter activity"/>
    <property type="evidence" value="ECO:0007669"/>
    <property type="project" value="InterPro"/>
</dbReference>
<feature type="transmembrane region" description="Helical" evidence="12">
    <location>
        <begin position="485"/>
        <end position="510"/>
    </location>
</feature>
<dbReference type="PROSITE" id="PS00211">
    <property type="entry name" value="ABC_TRANSPORTER_1"/>
    <property type="match status" value="2"/>
</dbReference>
<evidence type="ECO:0000313" key="16">
    <source>
        <dbReference type="Proteomes" id="UP000039046"/>
    </source>
</evidence>
<feature type="transmembrane region" description="Helical" evidence="12">
    <location>
        <begin position="522"/>
        <end position="540"/>
    </location>
</feature>
<evidence type="ECO:0000259" key="13">
    <source>
        <dbReference type="PROSITE" id="PS50893"/>
    </source>
</evidence>
<keyword evidence="5 12" id="KW-0812">Transmembrane</keyword>
<accession>A0A0A1TK01</accession>
<dbReference type="FunFam" id="1.20.1560.10:FF:000066">
    <property type="entry name" value="ABC multidrug transporter (Eurofung)"/>
    <property type="match status" value="1"/>
</dbReference>
<organism evidence="15 16">
    <name type="scientific">[Torrubiella] hemipterigena</name>
    <dbReference type="NCBI Taxonomy" id="1531966"/>
    <lineage>
        <taxon>Eukaryota</taxon>
        <taxon>Fungi</taxon>
        <taxon>Dikarya</taxon>
        <taxon>Ascomycota</taxon>
        <taxon>Pezizomycotina</taxon>
        <taxon>Sordariomycetes</taxon>
        <taxon>Hypocreomycetidae</taxon>
        <taxon>Hypocreales</taxon>
        <taxon>Clavicipitaceae</taxon>
        <taxon>Clavicipitaceae incertae sedis</taxon>
        <taxon>'Torrubiella' clade</taxon>
    </lineage>
</organism>
<dbReference type="Pfam" id="PF00664">
    <property type="entry name" value="ABC_membrane"/>
    <property type="match status" value="1"/>
</dbReference>
<evidence type="ECO:0000256" key="9">
    <source>
        <dbReference type="ARBA" id="ARBA00023136"/>
    </source>
</evidence>
<keyword evidence="16" id="KW-1185">Reference proteome</keyword>
<dbReference type="Pfam" id="PF24357">
    <property type="entry name" value="TMD0_ABC"/>
    <property type="match status" value="1"/>
</dbReference>
<feature type="transmembrane region" description="Helical" evidence="12">
    <location>
        <begin position="1113"/>
        <end position="1134"/>
    </location>
</feature>
<evidence type="ECO:0000256" key="4">
    <source>
        <dbReference type="ARBA" id="ARBA00022475"/>
    </source>
</evidence>
<evidence type="ECO:0000256" key="1">
    <source>
        <dbReference type="ARBA" id="ARBA00004651"/>
    </source>
</evidence>
<dbReference type="FunFam" id="1.20.1560.10:FF:000055">
    <property type="entry name" value="ABC multidrug transporter (Eurofung)"/>
    <property type="match status" value="1"/>
</dbReference>
<keyword evidence="9 12" id="KW-0472">Membrane</keyword>
<dbReference type="InterPro" id="IPR003439">
    <property type="entry name" value="ABC_transporter-like_ATP-bd"/>
</dbReference>
<evidence type="ECO:0000256" key="5">
    <source>
        <dbReference type="ARBA" id="ARBA00022692"/>
    </source>
</evidence>
<feature type="transmembrane region" description="Helical" evidence="12">
    <location>
        <begin position="129"/>
        <end position="147"/>
    </location>
</feature>
<dbReference type="Proteomes" id="UP000039046">
    <property type="component" value="Unassembled WGS sequence"/>
</dbReference>
<dbReference type="SUPFAM" id="SSF52540">
    <property type="entry name" value="P-loop containing nucleoside triphosphate hydrolases"/>
    <property type="match status" value="2"/>
</dbReference>
<dbReference type="Gene3D" id="3.40.50.300">
    <property type="entry name" value="P-loop containing nucleotide triphosphate hydrolases"/>
    <property type="match status" value="2"/>
</dbReference>
<keyword evidence="4" id="KW-1003">Cell membrane</keyword>
<feature type="transmembrane region" description="Helical" evidence="12">
    <location>
        <begin position="159"/>
        <end position="179"/>
    </location>
</feature>
<evidence type="ECO:0000256" key="6">
    <source>
        <dbReference type="ARBA" id="ARBA00022741"/>
    </source>
</evidence>
<dbReference type="GO" id="GO:0005886">
    <property type="term" value="C:plasma membrane"/>
    <property type="evidence" value="ECO:0007669"/>
    <property type="project" value="UniProtKB-SubCell"/>
</dbReference>
<dbReference type="CDD" id="cd18580">
    <property type="entry name" value="ABC_6TM_ABCC_D2"/>
    <property type="match status" value="1"/>
</dbReference>
<feature type="transmembrane region" description="Helical" evidence="12">
    <location>
        <begin position="314"/>
        <end position="335"/>
    </location>
</feature>